<dbReference type="PATRIC" id="fig|1423796.3.peg.1234"/>
<dbReference type="EMBL" id="AYYI01000031">
    <property type="protein sequence ID" value="KRM98563.1"/>
    <property type="molecule type" value="Genomic_DNA"/>
</dbReference>
<comment type="caution">
    <text evidence="1">The sequence shown here is derived from an EMBL/GenBank/DDBJ whole genome shotgun (WGS) entry which is preliminary data.</text>
</comment>
<organism evidence="1 2">
    <name type="scientific">Loigolactobacillus rennini DSM 20253</name>
    <dbReference type="NCBI Taxonomy" id="1423796"/>
    <lineage>
        <taxon>Bacteria</taxon>
        <taxon>Bacillati</taxon>
        <taxon>Bacillota</taxon>
        <taxon>Bacilli</taxon>
        <taxon>Lactobacillales</taxon>
        <taxon>Lactobacillaceae</taxon>
        <taxon>Loigolactobacillus</taxon>
    </lineage>
</organism>
<proteinExistence type="predicted"/>
<dbReference type="Proteomes" id="UP000051638">
    <property type="component" value="Unassembled WGS sequence"/>
</dbReference>
<gene>
    <name evidence="1" type="ORF">FC24_GL001209</name>
</gene>
<accession>A0A0R2DEK3</accession>
<name>A0A0R2DEK3_9LACO</name>
<keyword evidence="2" id="KW-1185">Reference proteome</keyword>
<protein>
    <submittedName>
        <fullName evidence="1">Uncharacterized protein</fullName>
    </submittedName>
</protein>
<sequence length="57" mass="6026">MENGPRQTGCRDPLVFIVMVVVCASSGQSNLSAITTVNAQQKAASSGCHVSTWRFSP</sequence>
<reference evidence="1 2" key="1">
    <citation type="journal article" date="2015" name="Genome Announc.">
        <title>Expanding the biotechnology potential of lactobacilli through comparative genomics of 213 strains and associated genera.</title>
        <authorList>
            <person name="Sun Z."/>
            <person name="Harris H.M."/>
            <person name="McCann A."/>
            <person name="Guo C."/>
            <person name="Argimon S."/>
            <person name="Zhang W."/>
            <person name="Yang X."/>
            <person name="Jeffery I.B."/>
            <person name="Cooney J.C."/>
            <person name="Kagawa T.F."/>
            <person name="Liu W."/>
            <person name="Song Y."/>
            <person name="Salvetti E."/>
            <person name="Wrobel A."/>
            <person name="Rasinkangas P."/>
            <person name="Parkhill J."/>
            <person name="Rea M.C."/>
            <person name="O'Sullivan O."/>
            <person name="Ritari J."/>
            <person name="Douillard F.P."/>
            <person name="Paul Ross R."/>
            <person name="Yang R."/>
            <person name="Briner A.E."/>
            <person name="Felis G.E."/>
            <person name="de Vos W.M."/>
            <person name="Barrangou R."/>
            <person name="Klaenhammer T.R."/>
            <person name="Caufield P.W."/>
            <person name="Cui Y."/>
            <person name="Zhang H."/>
            <person name="O'Toole P.W."/>
        </authorList>
    </citation>
    <scope>NUCLEOTIDE SEQUENCE [LARGE SCALE GENOMIC DNA]</scope>
    <source>
        <strain evidence="1 2">DSM 20253</strain>
    </source>
</reference>
<evidence type="ECO:0000313" key="2">
    <source>
        <dbReference type="Proteomes" id="UP000051638"/>
    </source>
</evidence>
<evidence type="ECO:0000313" key="1">
    <source>
        <dbReference type="EMBL" id="KRM98563.1"/>
    </source>
</evidence>
<dbReference type="RefSeq" id="WP_157059088.1">
    <property type="nucleotide sequence ID" value="NZ_AYYI01000031.1"/>
</dbReference>
<dbReference type="AlphaFoldDB" id="A0A0R2DEK3"/>